<name>A0ACA9LLI5_9GLOM</name>
<proteinExistence type="predicted"/>
<protein>
    <submittedName>
        <fullName evidence="1">16343_t:CDS:1</fullName>
    </submittedName>
</protein>
<keyword evidence="2" id="KW-1185">Reference proteome</keyword>
<accession>A0ACA9LLI5</accession>
<reference evidence="1" key="1">
    <citation type="submission" date="2021-06" db="EMBL/GenBank/DDBJ databases">
        <authorList>
            <person name="Kallberg Y."/>
            <person name="Tangrot J."/>
            <person name="Rosling A."/>
        </authorList>
    </citation>
    <scope>NUCLEOTIDE SEQUENCE</scope>
    <source>
        <strain evidence="1">CL356</strain>
    </source>
</reference>
<dbReference type="Proteomes" id="UP000789525">
    <property type="component" value="Unassembled WGS sequence"/>
</dbReference>
<sequence length="242" mass="27542">MSGVNIFQQEKASKRNEIIQSTIEISSSIKNPVYLEFYGINYSVPKKNKSDNSINSGWNRWLSFTKLFRTNRRDEEIGMSEQQILHNIHGCANPGEILAIMGPSGCGKTTLLNILGDRVNKQGVTGTIRMNGHKPTKESKRFVAYCAQDDDEKCTCNQNFNPADYIMELLNEPTYKQKLIRAYARHIESDPSGTQMVNRYSNRSLDASLSDKDIIMPGRLTSKYLWEATFLQQFNLVSVTLR</sequence>
<comment type="caution">
    <text evidence="1">The sequence shown here is derived from an EMBL/GenBank/DDBJ whole genome shotgun (WGS) entry which is preliminary data.</text>
</comment>
<evidence type="ECO:0000313" key="1">
    <source>
        <dbReference type="EMBL" id="CAG8530722.1"/>
    </source>
</evidence>
<dbReference type="EMBL" id="CAJVPT010006427">
    <property type="protein sequence ID" value="CAG8530722.1"/>
    <property type="molecule type" value="Genomic_DNA"/>
</dbReference>
<organism evidence="1 2">
    <name type="scientific">Acaulospora colombiana</name>
    <dbReference type="NCBI Taxonomy" id="27376"/>
    <lineage>
        <taxon>Eukaryota</taxon>
        <taxon>Fungi</taxon>
        <taxon>Fungi incertae sedis</taxon>
        <taxon>Mucoromycota</taxon>
        <taxon>Glomeromycotina</taxon>
        <taxon>Glomeromycetes</taxon>
        <taxon>Diversisporales</taxon>
        <taxon>Acaulosporaceae</taxon>
        <taxon>Acaulospora</taxon>
    </lineage>
</organism>
<gene>
    <name evidence="1" type="ORF">ACOLOM_LOCUS4061</name>
</gene>
<evidence type="ECO:0000313" key="2">
    <source>
        <dbReference type="Proteomes" id="UP000789525"/>
    </source>
</evidence>